<sequence>MNNIWLLQANKNAIKRRTTFSIQILVILYVLLLLISQLTSPTVAYFDDSETVTITISTGAEEQEELMN</sequence>
<name>A0A6N7R018_9BACI</name>
<evidence type="ECO:0000313" key="3">
    <source>
        <dbReference type="Proteomes" id="UP000435187"/>
    </source>
</evidence>
<dbReference type="Proteomes" id="UP000435187">
    <property type="component" value="Unassembled WGS sequence"/>
</dbReference>
<feature type="transmembrane region" description="Helical" evidence="1">
    <location>
        <begin position="20"/>
        <end position="39"/>
    </location>
</feature>
<evidence type="ECO:0000313" key="2">
    <source>
        <dbReference type="EMBL" id="MRI67668.1"/>
    </source>
</evidence>
<keyword evidence="1" id="KW-1133">Transmembrane helix</keyword>
<reference evidence="2 3" key="1">
    <citation type="submission" date="2019-10" db="EMBL/GenBank/DDBJ databases">
        <title>Gracilibacillus salitolerans sp. nov., a moderate halophile isolated from a saline soil in northwest China.</title>
        <authorList>
            <person name="Gan L."/>
        </authorList>
    </citation>
    <scope>NUCLEOTIDE SEQUENCE [LARGE SCALE GENOMIC DNA]</scope>
    <source>
        <strain evidence="2 3">TP2-8</strain>
    </source>
</reference>
<dbReference type="EMBL" id="WJEE01000037">
    <property type="protein sequence ID" value="MRI67668.1"/>
    <property type="molecule type" value="Genomic_DNA"/>
</dbReference>
<dbReference type="AlphaFoldDB" id="A0A6N7R018"/>
<proteinExistence type="predicted"/>
<dbReference type="NCBIfam" id="TIGR04088">
    <property type="entry name" value="cognate_SipW"/>
    <property type="match status" value="1"/>
</dbReference>
<keyword evidence="1" id="KW-0472">Membrane</keyword>
<evidence type="ECO:0000256" key="1">
    <source>
        <dbReference type="SAM" id="Phobius"/>
    </source>
</evidence>
<comment type="caution">
    <text evidence="2">The sequence shown here is derived from an EMBL/GenBank/DDBJ whole genome shotgun (WGS) entry which is preliminary data.</text>
</comment>
<accession>A0A6N7R018</accession>
<dbReference type="InterPro" id="IPR023833">
    <property type="entry name" value="Signal_pept_SipW-depend-type"/>
</dbReference>
<gene>
    <name evidence="2" type="ORF">GH885_15210</name>
</gene>
<keyword evidence="1" id="KW-0812">Transmembrane</keyword>
<dbReference type="RefSeq" id="WP_153836230.1">
    <property type="nucleotide sequence ID" value="NZ_JBHUMW010000035.1"/>
</dbReference>
<keyword evidence="3" id="KW-1185">Reference proteome</keyword>
<protein>
    <submittedName>
        <fullName evidence="2">Uncharacterized protein</fullName>
    </submittedName>
</protein>
<organism evidence="2 3">
    <name type="scientific">Gracilibacillus thailandensis</name>
    <dbReference type="NCBI Taxonomy" id="563735"/>
    <lineage>
        <taxon>Bacteria</taxon>
        <taxon>Bacillati</taxon>
        <taxon>Bacillota</taxon>
        <taxon>Bacilli</taxon>
        <taxon>Bacillales</taxon>
        <taxon>Bacillaceae</taxon>
        <taxon>Gracilibacillus</taxon>
    </lineage>
</organism>